<reference evidence="2" key="1">
    <citation type="submission" date="2020-08" db="EMBL/GenBank/DDBJ databases">
        <title>Genome sequencing and assembly of the red palm weevil Rhynchophorus ferrugineus.</title>
        <authorList>
            <person name="Dias G.B."/>
            <person name="Bergman C.M."/>
            <person name="Manee M."/>
        </authorList>
    </citation>
    <scope>NUCLEOTIDE SEQUENCE</scope>
    <source>
        <strain evidence="2">AA-2017</strain>
        <tissue evidence="2">Whole larva</tissue>
    </source>
</reference>
<keyword evidence="3" id="KW-1185">Reference proteome</keyword>
<gene>
    <name evidence="2" type="ORF">GWI33_011107</name>
</gene>
<dbReference type="EMBL" id="JAACXV010000057">
    <property type="protein sequence ID" value="KAF7285314.1"/>
    <property type="molecule type" value="Genomic_DNA"/>
</dbReference>
<dbReference type="OrthoDB" id="6512841at2759"/>
<accession>A0A834MN91</accession>
<feature type="compositionally biased region" description="Polar residues" evidence="1">
    <location>
        <begin position="34"/>
        <end position="50"/>
    </location>
</feature>
<organism evidence="2 3">
    <name type="scientific">Rhynchophorus ferrugineus</name>
    <name type="common">Red palm weevil</name>
    <name type="synonym">Curculio ferrugineus</name>
    <dbReference type="NCBI Taxonomy" id="354439"/>
    <lineage>
        <taxon>Eukaryota</taxon>
        <taxon>Metazoa</taxon>
        <taxon>Ecdysozoa</taxon>
        <taxon>Arthropoda</taxon>
        <taxon>Hexapoda</taxon>
        <taxon>Insecta</taxon>
        <taxon>Pterygota</taxon>
        <taxon>Neoptera</taxon>
        <taxon>Endopterygota</taxon>
        <taxon>Coleoptera</taxon>
        <taxon>Polyphaga</taxon>
        <taxon>Cucujiformia</taxon>
        <taxon>Curculionidae</taxon>
        <taxon>Dryophthorinae</taxon>
        <taxon>Rhynchophorus</taxon>
    </lineage>
</organism>
<sequence length="249" mass="27977">MSTSNLSTLDRIQLEIKECIEREKELKNGYSKVPSENTNDNLSQTSNISLSRSNTNGLRKFIQNTTSKGVMHKFLKSRGKLNVAPINATTNKSNWTSDAAFTPAKITIEKGSKLPRNGFVSAEEKMKKELQDFQQREAQLREERRKSQPNLMAALQSEEEREFENSDFYYNGNLKAAKSMANLYNNSDDGFEDTNSSTGGSLKPARSLAELCDVSDDDSGIPGTHSLIMQFENMQFKNKSSSPTLFKDF</sequence>
<protein>
    <submittedName>
        <fullName evidence="2">Uncharacterized protein</fullName>
    </submittedName>
</protein>
<comment type="caution">
    <text evidence="2">The sequence shown here is derived from an EMBL/GenBank/DDBJ whole genome shotgun (WGS) entry which is preliminary data.</text>
</comment>
<evidence type="ECO:0000313" key="2">
    <source>
        <dbReference type="EMBL" id="KAF7285314.1"/>
    </source>
</evidence>
<evidence type="ECO:0000313" key="3">
    <source>
        <dbReference type="Proteomes" id="UP000625711"/>
    </source>
</evidence>
<evidence type="ECO:0000256" key="1">
    <source>
        <dbReference type="SAM" id="MobiDB-lite"/>
    </source>
</evidence>
<name>A0A834MN91_RHYFE</name>
<dbReference type="Proteomes" id="UP000625711">
    <property type="component" value="Unassembled WGS sequence"/>
</dbReference>
<feature type="region of interest" description="Disordered" evidence="1">
    <location>
        <begin position="30"/>
        <end position="50"/>
    </location>
</feature>
<proteinExistence type="predicted"/>
<dbReference type="AlphaFoldDB" id="A0A834MN91"/>